<dbReference type="Proteomes" id="UP001497482">
    <property type="component" value="Chromosome 11"/>
</dbReference>
<evidence type="ECO:0000256" key="1">
    <source>
        <dbReference type="SAM" id="SignalP"/>
    </source>
</evidence>
<feature type="signal peptide" evidence="1">
    <location>
        <begin position="1"/>
        <end position="20"/>
    </location>
</feature>
<dbReference type="EMBL" id="OZ035833">
    <property type="protein sequence ID" value="CAL1573670.1"/>
    <property type="molecule type" value="Genomic_DNA"/>
</dbReference>
<evidence type="ECO:0000313" key="3">
    <source>
        <dbReference type="Proteomes" id="UP001497482"/>
    </source>
</evidence>
<dbReference type="AlphaFoldDB" id="A0AAV2JAI1"/>
<protein>
    <submittedName>
        <fullName evidence="2">Uncharacterized protein</fullName>
    </submittedName>
</protein>
<keyword evidence="3" id="KW-1185">Reference proteome</keyword>
<proteinExistence type="predicted"/>
<name>A0AAV2JAI1_KNICA</name>
<accession>A0AAV2JAI1</accession>
<gene>
    <name evidence="2" type="ORF">KC01_LOCUS5529</name>
</gene>
<reference evidence="2 3" key="1">
    <citation type="submission" date="2024-04" db="EMBL/GenBank/DDBJ databases">
        <authorList>
            <person name="Waldvogel A.-M."/>
            <person name="Schoenle A."/>
        </authorList>
    </citation>
    <scope>NUCLEOTIDE SEQUENCE [LARGE SCALE GENOMIC DNA]</scope>
</reference>
<sequence length="72" mass="8435">MKSLHIFSAFTTYCWLFIDGFPVEDGVPTIIGSDQVRIFTHPGKVLALHLKELWSLKNQQQCREKSFKEIYF</sequence>
<feature type="chain" id="PRO_5043449746" evidence="1">
    <location>
        <begin position="21"/>
        <end position="72"/>
    </location>
</feature>
<organism evidence="2 3">
    <name type="scientific">Knipowitschia caucasica</name>
    <name type="common">Caucasian dwarf goby</name>
    <name type="synonym">Pomatoschistus caucasicus</name>
    <dbReference type="NCBI Taxonomy" id="637954"/>
    <lineage>
        <taxon>Eukaryota</taxon>
        <taxon>Metazoa</taxon>
        <taxon>Chordata</taxon>
        <taxon>Craniata</taxon>
        <taxon>Vertebrata</taxon>
        <taxon>Euteleostomi</taxon>
        <taxon>Actinopterygii</taxon>
        <taxon>Neopterygii</taxon>
        <taxon>Teleostei</taxon>
        <taxon>Neoteleostei</taxon>
        <taxon>Acanthomorphata</taxon>
        <taxon>Gobiaria</taxon>
        <taxon>Gobiiformes</taxon>
        <taxon>Gobioidei</taxon>
        <taxon>Gobiidae</taxon>
        <taxon>Gobiinae</taxon>
        <taxon>Knipowitschia</taxon>
    </lineage>
</organism>
<keyword evidence="1" id="KW-0732">Signal</keyword>
<evidence type="ECO:0000313" key="2">
    <source>
        <dbReference type="EMBL" id="CAL1573670.1"/>
    </source>
</evidence>